<name>A0ABS4AUI8_9PROT</name>
<evidence type="ECO:0000313" key="3">
    <source>
        <dbReference type="EMBL" id="MBP0465032.1"/>
    </source>
</evidence>
<dbReference type="NCBIfam" id="NF001268">
    <property type="entry name" value="PRK00228.1-4"/>
    <property type="match status" value="1"/>
</dbReference>
<evidence type="ECO:0000256" key="1">
    <source>
        <dbReference type="ARBA" id="ARBA00009600"/>
    </source>
</evidence>
<dbReference type="Proteomes" id="UP000680815">
    <property type="component" value="Unassembled WGS sequence"/>
</dbReference>
<protein>
    <recommendedName>
        <fullName evidence="2">UPF0301 protein J5Y09_14000</fullName>
    </recommendedName>
</protein>
<gene>
    <name evidence="3" type="ORF">J5Y09_14000</name>
</gene>
<comment type="similarity">
    <text evidence="1 2">Belongs to the UPF0301 (AlgH) family.</text>
</comment>
<dbReference type="HAMAP" id="MF_00758">
    <property type="entry name" value="UPF0301"/>
    <property type="match status" value="1"/>
</dbReference>
<dbReference type="InterPro" id="IPR003774">
    <property type="entry name" value="AlgH-like"/>
</dbReference>
<dbReference type="SUPFAM" id="SSF143456">
    <property type="entry name" value="VC0467-like"/>
    <property type="match status" value="1"/>
</dbReference>
<evidence type="ECO:0000256" key="2">
    <source>
        <dbReference type="HAMAP-Rule" id="MF_00758"/>
    </source>
</evidence>
<sequence length="195" mass="20290">MATSKSWASAGAGYLAGHLLIAMPGMQDPRFDHTVVCLCAHSSEGAMGLIVNRPLAGLAFDDLLRQLEIEPTPPQRRIRMVSGGPVEGGRGFVLHSDDWTAEGSMPVVPGLALTASLDILKAIAAGGGPKAGVLALGYAGWSPGQLEEEIQRNSWLSVPADEGLVFGDDTTRTWDAALAKLRVDPALLSAAAGHA</sequence>
<accession>A0ABS4AUI8</accession>
<keyword evidence="4" id="KW-1185">Reference proteome</keyword>
<evidence type="ECO:0000313" key="4">
    <source>
        <dbReference type="Proteomes" id="UP000680815"/>
    </source>
</evidence>
<proteinExistence type="inferred from homology"/>
<dbReference type="Pfam" id="PF02622">
    <property type="entry name" value="DUF179"/>
    <property type="match status" value="1"/>
</dbReference>
<comment type="caution">
    <text evidence="3">The sequence shown here is derived from an EMBL/GenBank/DDBJ whole genome shotgun (WGS) entry which is preliminary data.</text>
</comment>
<dbReference type="PANTHER" id="PTHR30327:SF1">
    <property type="entry name" value="UPF0301 PROTEIN YQGE"/>
    <property type="match status" value="1"/>
</dbReference>
<dbReference type="Gene3D" id="3.40.1740.10">
    <property type="entry name" value="VC0467-like"/>
    <property type="match status" value="1"/>
</dbReference>
<organism evidence="3 4">
    <name type="scientific">Roseomonas nitratireducens</name>
    <dbReference type="NCBI Taxonomy" id="2820810"/>
    <lineage>
        <taxon>Bacteria</taxon>
        <taxon>Pseudomonadati</taxon>
        <taxon>Pseudomonadota</taxon>
        <taxon>Alphaproteobacteria</taxon>
        <taxon>Acetobacterales</taxon>
        <taxon>Roseomonadaceae</taxon>
        <taxon>Roseomonas</taxon>
    </lineage>
</organism>
<dbReference type="EMBL" id="JAGIYZ010000013">
    <property type="protein sequence ID" value="MBP0465032.1"/>
    <property type="molecule type" value="Genomic_DNA"/>
</dbReference>
<dbReference type="PANTHER" id="PTHR30327">
    <property type="entry name" value="UNCHARACTERIZED PROTEIN YQGE"/>
    <property type="match status" value="1"/>
</dbReference>
<dbReference type="RefSeq" id="WP_209352429.1">
    <property type="nucleotide sequence ID" value="NZ_JAGIYZ010000013.1"/>
</dbReference>
<reference evidence="3 4" key="1">
    <citation type="submission" date="2021-03" db="EMBL/GenBank/DDBJ databases">
        <authorList>
            <person name="So Y."/>
        </authorList>
    </citation>
    <scope>NUCLEOTIDE SEQUENCE [LARGE SCALE GENOMIC DNA]</scope>
    <source>
        <strain evidence="3 4">PWR1</strain>
    </source>
</reference>